<dbReference type="InterPro" id="IPR019734">
    <property type="entry name" value="TPR_rpt"/>
</dbReference>
<dbReference type="Pfam" id="PF13414">
    <property type="entry name" value="TPR_11"/>
    <property type="match status" value="1"/>
</dbReference>
<dbReference type="PROSITE" id="PS50005">
    <property type="entry name" value="TPR"/>
    <property type="match status" value="2"/>
</dbReference>
<evidence type="ECO:0000256" key="2">
    <source>
        <dbReference type="SAM" id="MobiDB-lite"/>
    </source>
</evidence>
<gene>
    <name evidence="4" type="ORF">C2E21_4076</name>
</gene>
<dbReference type="PANTHER" id="PTHR46310:SF7">
    <property type="entry name" value="AMIDASE 1"/>
    <property type="match status" value="1"/>
</dbReference>
<keyword evidence="1" id="KW-0802">TPR repeat</keyword>
<feature type="region of interest" description="Disordered" evidence="2">
    <location>
        <begin position="543"/>
        <end position="595"/>
    </location>
</feature>
<protein>
    <submittedName>
        <fullName evidence="4">Outer envelope mitochondrial</fullName>
    </submittedName>
</protein>
<dbReference type="AlphaFoldDB" id="A0A2P6TSA6"/>
<evidence type="ECO:0000313" key="4">
    <source>
        <dbReference type="EMBL" id="PRW56947.1"/>
    </source>
</evidence>
<dbReference type="Proteomes" id="UP000239899">
    <property type="component" value="Unassembled WGS sequence"/>
</dbReference>
<evidence type="ECO:0000256" key="1">
    <source>
        <dbReference type="PROSITE-ProRule" id="PRU00339"/>
    </source>
</evidence>
<dbReference type="SUPFAM" id="SSF48452">
    <property type="entry name" value="TPR-like"/>
    <property type="match status" value="1"/>
</dbReference>
<evidence type="ECO:0000259" key="3">
    <source>
        <dbReference type="Pfam" id="PF01425"/>
    </source>
</evidence>
<accession>A0A2P6TSA6</accession>
<dbReference type="Pfam" id="PF01425">
    <property type="entry name" value="Amidase"/>
    <property type="match status" value="1"/>
</dbReference>
<feature type="domain" description="Amidase" evidence="3">
    <location>
        <begin position="123"/>
        <end position="270"/>
    </location>
</feature>
<feature type="compositionally biased region" description="Low complexity" evidence="2">
    <location>
        <begin position="543"/>
        <end position="552"/>
    </location>
</feature>
<comment type="caution">
    <text evidence="4">The sequence shown here is derived from an EMBL/GenBank/DDBJ whole genome shotgun (WGS) entry which is preliminary data.</text>
</comment>
<feature type="region of interest" description="Disordered" evidence="2">
    <location>
        <begin position="1"/>
        <end position="56"/>
    </location>
</feature>
<keyword evidence="5" id="KW-1185">Reference proteome</keyword>
<feature type="compositionally biased region" description="Basic and acidic residues" evidence="2">
    <location>
        <begin position="585"/>
        <end position="595"/>
    </location>
</feature>
<dbReference type="InterPro" id="IPR011990">
    <property type="entry name" value="TPR-like_helical_dom_sf"/>
</dbReference>
<proteinExistence type="predicted"/>
<dbReference type="InterPro" id="IPR023631">
    <property type="entry name" value="Amidase_dom"/>
</dbReference>
<dbReference type="SMART" id="SM00028">
    <property type="entry name" value="TPR"/>
    <property type="match status" value="3"/>
</dbReference>
<dbReference type="InterPro" id="IPR036928">
    <property type="entry name" value="AS_sf"/>
</dbReference>
<feature type="repeat" description="TPR" evidence="1">
    <location>
        <begin position="589"/>
        <end position="622"/>
    </location>
</feature>
<feature type="repeat" description="TPR" evidence="1">
    <location>
        <begin position="656"/>
        <end position="689"/>
    </location>
</feature>
<dbReference type="PANTHER" id="PTHR46310">
    <property type="entry name" value="AMIDASE 1"/>
    <property type="match status" value="1"/>
</dbReference>
<sequence length="717" mass="72931">MPAGEGRPAPSLEAPRDQQPDDEGEEHEDSQQQRRELSSAASPPAAAAAATPPRRQGPGLPLLALAASLSAGAAYLLLRRVLRGRQGSGGKVRRAAVAKHQVFAAVLALEHPSVPLPPAAGLRLAGRTLVLSDRLDVQSLETAFGCEAWKAERTPAAHTYGPADALVAAGAKAVATVLSEPLGLGPLLSPDSATTPNPAGRSRIHGGGDFGAAVAVAAGLADLALALDELGGARVPAACCGAYALRTTAGVLTLEGAATAAASLAAPALLAADPQALLKAGQALRLPGGGAATEVPHYLVAEDLFAACGDQARAMVPAVVAAVKRWAGPDQAQALSLCEWLFHRVESLAPFMPAGSAPAAGQDRAEHVLQALAAAAEAVQQWEFLQQHGTWVEADQQELPAAVVAFWRQAQQVDDARYSSALAVAAELQAAMRTALADGYVFVLPTTPGPAPPVPAAGQGGSSPEVDAFRQRCCQFAAVASLSGVPQAVLPLPLPGGMPLSISLLALHKRDLALLQAVAKLGPMLEEEAAALAAQQKAQPAAPWQPRAAAAAGNGGAAAGAARGSGSSTSGGPRRGKAGAADAARTAEAEARKEDGNAAFRAGRYEEAARQYSAALQLDPRCAVYWANRGMANLKLGAYGAAEADCDEALKLELSAKALLRRGSARLAQGNVGGAHADFSQVLALEPQNRQARDELLRMQALGGALEGEGPLPGAFG</sequence>
<feature type="compositionally biased region" description="Low complexity" evidence="2">
    <location>
        <begin position="559"/>
        <end position="584"/>
    </location>
</feature>
<dbReference type="Gene3D" id="1.25.40.10">
    <property type="entry name" value="Tetratricopeptide repeat domain"/>
    <property type="match status" value="1"/>
</dbReference>
<dbReference type="OrthoDB" id="629492at2759"/>
<dbReference type="SUPFAM" id="SSF75304">
    <property type="entry name" value="Amidase signature (AS) enzymes"/>
    <property type="match status" value="1"/>
</dbReference>
<dbReference type="STRING" id="3076.A0A2P6TSA6"/>
<feature type="compositionally biased region" description="Low complexity" evidence="2">
    <location>
        <begin position="38"/>
        <end position="56"/>
    </location>
</feature>
<evidence type="ECO:0000313" key="5">
    <source>
        <dbReference type="Proteomes" id="UP000239899"/>
    </source>
</evidence>
<organism evidence="4 5">
    <name type="scientific">Chlorella sorokiniana</name>
    <name type="common">Freshwater green alga</name>
    <dbReference type="NCBI Taxonomy" id="3076"/>
    <lineage>
        <taxon>Eukaryota</taxon>
        <taxon>Viridiplantae</taxon>
        <taxon>Chlorophyta</taxon>
        <taxon>core chlorophytes</taxon>
        <taxon>Trebouxiophyceae</taxon>
        <taxon>Chlorellales</taxon>
        <taxon>Chlorellaceae</taxon>
        <taxon>Chlorella clade</taxon>
        <taxon>Chlorella</taxon>
    </lineage>
</organism>
<dbReference type="Gene3D" id="3.90.1300.10">
    <property type="entry name" value="Amidase signature (AS) domain"/>
    <property type="match status" value="1"/>
</dbReference>
<dbReference type="EMBL" id="LHPG02000007">
    <property type="protein sequence ID" value="PRW56947.1"/>
    <property type="molecule type" value="Genomic_DNA"/>
</dbReference>
<name>A0A2P6TSA6_CHLSO</name>
<reference evidence="4 5" key="1">
    <citation type="journal article" date="2018" name="Plant J.">
        <title>Genome sequences of Chlorella sorokiniana UTEX 1602 and Micractinium conductrix SAG 241.80: implications to maltose excretion by a green alga.</title>
        <authorList>
            <person name="Arriola M.B."/>
            <person name="Velmurugan N."/>
            <person name="Zhang Y."/>
            <person name="Plunkett M.H."/>
            <person name="Hondzo H."/>
            <person name="Barney B.M."/>
        </authorList>
    </citation>
    <scope>NUCLEOTIDE SEQUENCE [LARGE SCALE GENOMIC DNA]</scope>
    <source>
        <strain evidence="5">UTEX 1602</strain>
    </source>
</reference>